<keyword evidence="4" id="KW-1185">Reference proteome</keyword>
<keyword evidence="2" id="KW-0732">Signal</keyword>
<evidence type="ECO:0000256" key="2">
    <source>
        <dbReference type="SAM" id="SignalP"/>
    </source>
</evidence>
<reference evidence="3 4" key="1">
    <citation type="submission" date="2016-10" db="EMBL/GenBank/DDBJ databases">
        <authorList>
            <person name="Cai Z."/>
        </authorList>
    </citation>
    <scope>NUCLEOTIDE SEQUENCE [LARGE SCALE GENOMIC DNA]</scope>
</reference>
<feature type="compositionally biased region" description="Polar residues" evidence="1">
    <location>
        <begin position="82"/>
        <end position="91"/>
    </location>
</feature>
<feature type="signal peptide" evidence="2">
    <location>
        <begin position="1"/>
        <end position="27"/>
    </location>
</feature>
<dbReference type="Proteomes" id="UP000256970">
    <property type="component" value="Unassembled WGS sequence"/>
</dbReference>
<gene>
    <name evidence="3" type="ORF">BQ4739_LOCUS10484</name>
</gene>
<protein>
    <submittedName>
        <fullName evidence="3">Uncharacterized protein</fullName>
    </submittedName>
</protein>
<evidence type="ECO:0000313" key="4">
    <source>
        <dbReference type="Proteomes" id="UP000256970"/>
    </source>
</evidence>
<feature type="region of interest" description="Disordered" evidence="1">
    <location>
        <begin position="34"/>
        <end position="91"/>
    </location>
</feature>
<feature type="chain" id="PRO_5016739991" evidence="2">
    <location>
        <begin position="28"/>
        <end position="326"/>
    </location>
</feature>
<accession>A0A383VXR2</accession>
<organism evidence="3 4">
    <name type="scientific">Tetradesmus obliquus</name>
    <name type="common">Green alga</name>
    <name type="synonym">Acutodesmus obliquus</name>
    <dbReference type="NCBI Taxonomy" id="3088"/>
    <lineage>
        <taxon>Eukaryota</taxon>
        <taxon>Viridiplantae</taxon>
        <taxon>Chlorophyta</taxon>
        <taxon>core chlorophytes</taxon>
        <taxon>Chlorophyceae</taxon>
        <taxon>CS clade</taxon>
        <taxon>Sphaeropleales</taxon>
        <taxon>Scenedesmaceae</taxon>
        <taxon>Tetradesmus</taxon>
    </lineage>
</organism>
<proteinExistence type="predicted"/>
<sequence>MRRRTGTGPIACFMLLLVCPPLAIVNAQSSQFAAPGAEISSGPPATEAGQQPSPGSPGSAADSSSSSTSSSDSSSSSPSSTDTCVSNPTSSSCTDYKYSEEQAMKDLEVICGSQPNLSACSLFKLCSTGVDPMSIGKTPRTCNDFHLLATACRHDSIGKNETGCANYRSLCMTDNTAVKQCKDFGGLRYLTPTAAARQLSRMLCEVDTGAAACTRCDWSAAAPQCDVLSVYGQLCTDSADHNECGPYHKMCKGDPLLFVCRSQLPGGRPSPLGSERSSSSGASGWADGAQQQQQWVSAAGSVRPRGVVAWLACAGAALLAVAAAGL</sequence>
<dbReference type="EMBL" id="FNXT01000984">
    <property type="protein sequence ID" value="SZX70258.1"/>
    <property type="molecule type" value="Genomic_DNA"/>
</dbReference>
<dbReference type="AlphaFoldDB" id="A0A383VXR2"/>
<evidence type="ECO:0000313" key="3">
    <source>
        <dbReference type="EMBL" id="SZX70258.1"/>
    </source>
</evidence>
<name>A0A383VXR2_TETOB</name>
<evidence type="ECO:0000256" key="1">
    <source>
        <dbReference type="SAM" id="MobiDB-lite"/>
    </source>
</evidence>
<feature type="compositionally biased region" description="Low complexity" evidence="1">
    <location>
        <begin position="52"/>
        <end position="81"/>
    </location>
</feature>
<dbReference type="STRING" id="3088.A0A383VXR2"/>